<dbReference type="PANTHER" id="PTHR43671">
    <property type="entry name" value="SERINE/THREONINE-PROTEIN KINASE NEK"/>
    <property type="match status" value="1"/>
</dbReference>
<dbReference type="Pfam" id="PF00069">
    <property type="entry name" value="Pkinase"/>
    <property type="match status" value="1"/>
</dbReference>
<dbReference type="PANTHER" id="PTHR43671:SF13">
    <property type="entry name" value="SERINE_THREONINE-PROTEIN KINASE NEK2"/>
    <property type="match status" value="1"/>
</dbReference>
<feature type="domain" description="Protein kinase" evidence="10">
    <location>
        <begin position="10"/>
        <end position="263"/>
    </location>
</feature>
<sequence>MAPERIAGRYDVVREVGRGASGAVYLCEDTTLGRQVAIKRVGGLPGESTPHLARALREARSSAALHHPNVVAIYDAIEEGGHVWLVMEYVPSRTLHQLASNGPLEPTRVAAIGAQVAEALAAAHDRGTIHRDVKPGNILVTDDDTAKISDFGIARTAGDDQLTQTGMVSGTPLYFSPALARGAEPAPADDVWALGASLFAAVEGRAPWPSMANSLAMLVHIADNPPPTPQRAGPLGPVISRMMDVDPQTRPTMAEAAQALRAVADDRGDDAPTAVLAAPGATAATAPVTPVPPTAPPTPLADEPATTTPPPEDPGRRRRLIALLVAAAVLAIALTTAVLIGLGDDDGTDTARTPDEDRSAPPSAEPTGGSDRTPDDGAAEPDPEEPPADATDDAVEEPSPDSSTPTDPEAGGNAGQVVQDYYALLPGDTRAAWDVLGEAMRSSVGSYEDYAAFWATIDAVRVDGVEETGDGTVRVDLTYTSGGGTESETREITVDDGLIVADGVV</sequence>
<organism evidence="11 12">
    <name type="scientific">Nocardioides massiliensis</name>
    <dbReference type="NCBI Taxonomy" id="1325935"/>
    <lineage>
        <taxon>Bacteria</taxon>
        <taxon>Bacillati</taxon>
        <taxon>Actinomycetota</taxon>
        <taxon>Actinomycetes</taxon>
        <taxon>Propionibacteriales</taxon>
        <taxon>Nocardioidaceae</taxon>
        <taxon>Nocardioides</taxon>
    </lineage>
</organism>
<dbReference type="Proteomes" id="UP001240447">
    <property type="component" value="Unassembled WGS sequence"/>
</dbReference>
<keyword evidence="6 7" id="KW-0067">ATP-binding</keyword>
<evidence type="ECO:0000256" key="9">
    <source>
        <dbReference type="SAM" id="Phobius"/>
    </source>
</evidence>
<evidence type="ECO:0000259" key="10">
    <source>
        <dbReference type="PROSITE" id="PS50011"/>
    </source>
</evidence>
<evidence type="ECO:0000256" key="7">
    <source>
        <dbReference type="PROSITE-ProRule" id="PRU10141"/>
    </source>
</evidence>
<dbReference type="PROSITE" id="PS00107">
    <property type="entry name" value="PROTEIN_KINASE_ATP"/>
    <property type="match status" value="1"/>
</dbReference>
<dbReference type="Gene3D" id="3.30.200.20">
    <property type="entry name" value="Phosphorylase Kinase, domain 1"/>
    <property type="match status" value="1"/>
</dbReference>
<dbReference type="SUPFAM" id="SSF56112">
    <property type="entry name" value="Protein kinase-like (PK-like)"/>
    <property type="match status" value="1"/>
</dbReference>
<proteinExistence type="inferred from homology"/>
<keyword evidence="3" id="KW-0808">Transferase</keyword>
<keyword evidence="4 7" id="KW-0547">Nucleotide-binding</keyword>
<reference evidence="11 12" key="1">
    <citation type="submission" date="2023-07" db="EMBL/GenBank/DDBJ databases">
        <title>Sequencing the genomes of 1000 actinobacteria strains.</title>
        <authorList>
            <person name="Klenk H.-P."/>
        </authorList>
    </citation>
    <scope>NUCLEOTIDE SEQUENCE [LARGE SCALE GENOMIC DNA]</scope>
    <source>
        <strain evidence="11 12">GD13</strain>
    </source>
</reference>
<dbReference type="EC" id="2.7.11.1" evidence="2"/>
<evidence type="ECO:0000313" key="11">
    <source>
        <dbReference type="EMBL" id="MDP9822970.1"/>
    </source>
</evidence>
<feature type="transmembrane region" description="Helical" evidence="9">
    <location>
        <begin position="320"/>
        <end position="342"/>
    </location>
</feature>
<dbReference type="RefSeq" id="WP_068124886.1">
    <property type="nucleotide sequence ID" value="NZ_CCXJ01000779.2"/>
</dbReference>
<dbReference type="GO" id="GO:0004674">
    <property type="term" value="F:protein serine/threonine kinase activity"/>
    <property type="evidence" value="ECO:0007669"/>
    <property type="project" value="UniProtKB-KW"/>
</dbReference>
<feature type="compositionally biased region" description="Low complexity" evidence="8">
    <location>
        <begin position="400"/>
        <end position="409"/>
    </location>
</feature>
<dbReference type="PROSITE" id="PS50011">
    <property type="entry name" value="PROTEIN_KINASE_DOM"/>
    <property type="match status" value="1"/>
</dbReference>
<feature type="region of interest" description="Disordered" evidence="8">
    <location>
        <begin position="342"/>
        <end position="414"/>
    </location>
</feature>
<feature type="compositionally biased region" description="Pro residues" evidence="8">
    <location>
        <begin position="289"/>
        <end position="299"/>
    </location>
</feature>
<keyword evidence="9" id="KW-0812">Transmembrane</keyword>
<dbReference type="SMART" id="SM00220">
    <property type="entry name" value="S_TKc"/>
    <property type="match status" value="1"/>
</dbReference>
<dbReference type="EMBL" id="JAUSQM010000001">
    <property type="protein sequence ID" value="MDP9822970.1"/>
    <property type="molecule type" value="Genomic_DNA"/>
</dbReference>
<keyword evidence="5 11" id="KW-0418">Kinase</keyword>
<dbReference type="InterPro" id="IPR017441">
    <property type="entry name" value="Protein_kinase_ATP_BS"/>
</dbReference>
<accession>A0ABT9NRC1</accession>
<evidence type="ECO:0000313" key="12">
    <source>
        <dbReference type="Proteomes" id="UP001240447"/>
    </source>
</evidence>
<dbReference type="Gene3D" id="1.10.510.10">
    <property type="entry name" value="Transferase(Phosphotransferase) domain 1"/>
    <property type="match status" value="1"/>
</dbReference>
<evidence type="ECO:0000256" key="2">
    <source>
        <dbReference type="ARBA" id="ARBA00012513"/>
    </source>
</evidence>
<dbReference type="InterPro" id="IPR000719">
    <property type="entry name" value="Prot_kinase_dom"/>
</dbReference>
<keyword evidence="9" id="KW-1133">Transmembrane helix</keyword>
<evidence type="ECO:0000256" key="5">
    <source>
        <dbReference type="ARBA" id="ARBA00022777"/>
    </source>
</evidence>
<evidence type="ECO:0000256" key="4">
    <source>
        <dbReference type="ARBA" id="ARBA00022741"/>
    </source>
</evidence>
<gene>
    <name evidence="11" type="ORF">J2S59_002779</name>
</gene>
<keyword evidence="12" id="KW-1185">Reference proteome</keyword>
<evidence type="ECO:0000256" key="3">
    <source>
        <dbReference type="ARBA" id="ARBA00022679"/>
    </source>
</evidence>
<feature type="region of interest" description="Disordered" evidence="8">
    <location>
        <begin position="280"/>
        <end position="315"/>
    </location>
</feature>
<feature type="binding site" evidence="7">
    <location>
        <position position="39"/>
    </location>
    <ligand>
        <name>ATP</name>
        <dbReference type="ChEBI" id="CHEBI:30616"/>
    </ligand>
</feature>
<feature type="compositionally biased region" description="Acidic residues" evidence="8">
    <location>
        <begin position="377"/>
        <end position="399"/>
    </location>
</feature>
<comment type="similarity">
    <text evidence="1">Belongs to the protein kinase superfamily. NEK Ser/Thr protein kinase family. NIMA subfamily.</text>
</comment>
<protein>
    <recommendedName>
        <fullName evidence="2">non-specific serine/threonine protein kinase</fullName>
        <ecNumber evidence="2">2.7.11.1</ecNumber>
    </recommendedName>
</protein>
<evidence type="ECO:0000256" key="1">
    <source>
        <dbReference type="ARBA" id="ARBA00010886"/>
    </source>
</evidence>
<keyword evidence="9" id="KW-0472">Membrane</keyword>
<evidence type="ECO:0000256" key="8">
    <source>
        <dbReference type="SAM" id="MobiDB-lite"/>
    </source>
</evidence>
<keyword evidence="11" id="KW-0723">Serine/threonine-protein kinase</keyword>
<dbReference type="InterPro" id="IPR011009">
    <property type="entry name" value="Kinase-like_dom_sf"/>
</dbReference>
<name>A0ABT9NRC1_9ACTN</name>
<comment type="caution">
    <text evidence="11">The sequence shown here is derived from an EMBL/GenBank/DDBJ whole genome shotgun (WGS) entry which is preliminary data.</text>
</comment>
<dbReference type="InterPro" id="IPR050660">
    <property type="entry name" value="NEK_Ser/Thr_kinase"/>
</dbReference>
<dbReference type="CDD" id="cd14014">
    <property type="entry name" value="STKc_PknB_like"/>
    <property type="match status" value="1"/>
</dbReference>
<evidence type="ECO:0000256" key="6">
    <source>
        <dbReference type="ARBA" id="ARBA00022840"/>
    </source>
</evidence>